<keyword evidence="2" id="KW-1185">Reference proteome</keyword>
<dbReference type="InterPro" id="IPR021379">
    <property type="entry name" value="DUF3012"/>
</dbReference>
<dbReference type="GeneID" id="90569145"/>
<evidence type="ECO:0000313" key="1">
    <source>
        <dbReference type="EMBL" id="MEO3683008.1"/>
    </source>
</evidence>
<dbReference type="RefSeq" id="WP_273057946.1">
    <property type="nucleotide sequence ID" value="NZ_JAACRJ010000005.1"/>
</dbReference>
<protein>
    <submittedName>
        <fullName evidence="1">DUF3012 domain-containing protein</fullName>
    </submittedName>
</protein>
<evidence type="ECO:0000313" key="2">
    <source>
        <dbReference type="Proteomes" id="UP001477278"/>
    </source>
</evidence>
<dbReference type="Proteomes" id="UP001477278">
    <property type="component" value="Unassembled WGS sequence"/>
</dbReference>
<gene>
    <name evidence="1" type="ORF">ABHN84_11990</name>
</gene>
<proteinExistence type="predicted"/>
<reference evidence="1 2" key="1">
    <citation type="submission" date="2024-05" db="EMBL/GenBank/DDBJ databases">
        <title>Genome sequencing of Marine Estuary Bacteria, Shewanella vesiculosa and S. baltica, and Pseudomonas syringae.</title>
        <authorList>
            <person name="Gurung A."/>
            <person name="Maclea K.S."/>
        </authorList>
    </citation>
    <scope>NUCLEOTIDE SEQUENCE [LARGE SCALE GENOMIC DNA]</scope>
    <source>
        <strain evidence="1 2">1A</strain>
    </source>
</reference>
<accession>A0ABV0FTS1</accession>
<dbReference type="EMBL" id="JBDPZN010000004">
    <property type="protein sequence ID" value="MEO3683008.1"/>
    <property type="molecule type" value="Genomic_DNA"/>
</dbReference>
<organism evidence="1 2">
    <name type="scientific">Shewanella vesiculosa</name>
    <dbReference type="NCBI Taxonomy" id="518738"/>
    <lineage>
        <taxon>Bacteria</taxon>
        <taxon>Pseudomonadati</taxon>
        <taxon>Pseudomonadota</taxon>
        <taxon>Gammaproteobacteria</taxon>
        <taxon>Alteromonadales</taxon>
        <taxon>Shewanellaceae</taxon>
        <taxon>Shewanella</taxon>
    </lineage>
</organism>
<sequence>MLSLTACAPEVGSEAWCKQMKEKQSGDWTANEAADYAKHCVFK</sequence>
<comment type="caution">
    <text evidence="1">The sequence shown here is derived from an EMBL/GenBank/DDBJ whole genome shotgun (WGS) entry which is preliminary data.</text>
</comment>
<dbReference type="Pfam" id="PF11216">
    <property type="entry name" value="DUF3012"/>
    <property type="match status" value="1"/>
</dbReference>
<name>A0ABV0FTS1_9GAMM</name>